<keyword evidence="3" id="KW-1003">Cell membrane</keyword>
<keyword evidence="11" id="KW-1185">Reference proteome</keyword>
<dbReference type="RefSeq" id="WP_126148821.1">
    <property type="nucleotide sequence ID" value="NZ_JBHTMH010000001.1"/>
</dbReference>
<evidence type="ECO:0000256" key="5">
    <source>
        <dbReference type="ARBA" id="ARBA00022692"/>
    </source>
</evidence>
<protein>
    <submittedName>
        <fullName evidence="10">Putative inner membrane protein</fullName>
    </submittedName>
</protein>
<name>A0A447I6V1_9HYPH</name>
<feature type="transmembrane region" description="Helical" evidence="9">
    <location>
        <begin position="230"/>
        <end position="252"/>
    </location>
</feature>
<evidence type="ECO:0000256" key="3">
    <source>
        <dbReference type="ARBA" id="ARBA00022475"/>
    </source>
</evidence>
<evidence type="ECO:0000256" key="4">
    <source>
        <dbReference type="ARBA" id="ARBA00022519"/>
    </source>
</evidence>
<keyword evidence="2" id="KW-0813">Transport</keyword>
<evidence type="ECO:0000256" key="9">
    <source>
        <dbReference type="SAM" id="Phobius"/>
    </source>
</evidence>
<feature type="transmembrane region" description="Helical" evidence="9">
    <location>
        <begin position="303"/>
        <end position="321"/>
    </location>
</feature>
<keyword evidence="7 9" id="KW-0472">Membrane</keyword>
<keyword evidence="4" id="KW-0997">Cell inner membrane</keyword>
<dbReference type="Pfam" id="PF04143">
    <property type="entry name" value="Sulf_transp"/>
    <property type="match status" value="1"/>
</dbReference>
<dbReference type="EMBL" id="UZWD01000004">
    <property type="protein sequence ID" value="VDS03228.1"/>
    <property type="molecule type" value="Genomic_DNA"/>
</dbReference>
<feature type="transmembrane region" description="Helical" evidence="9">
    <location>
        <begin position="185"/>
        <end position="209"/>
    </location>
</feature>
<evidence type="ECO:0000256" key="6">
    <source>
        <dbReference type="ARBA" id="ARBA00022989"/>
    </source>
</evidence>
<feature type="transmembrane region" description="Helical" evidence="9">
    <location>
        <begin position="37"/>
        <end position="60"/>
    </location>
</feature>
<dbReference type="Proteomes" id="UP000268844">
    <property type="component" value="Unassembled WGS sequence"/>
</dbReference>
<accession>A0A447I6V1</accession>
<comment type="subcellular location">
    <subcellularLocation>
        <location evidence="1">Cell inner membrane</location>
        <topology evidence="1">Multi-pass membrane protein</topology>
    </subcellularLocation>
</comment>
<dbReference type="InterPro" id="IPR007272">
    <property type="entry name" value="Sulf_transp_TsuA/YedE"/>
</dbReference>
<evidence type="ECO:0000256" key="1">
    <source>
        <dbReference type="ARBA" id="ARBA00004429"/>
    </source>
</evidence>
<proteinExistence type="inferred from homology"/>
<keyword evidence="6 9" id="KW-1133">Transmembrane helix</keyword>
<comment type="similarity">
    <text evidence="8">Belongs to the TsuA/YedE (TC 9.B.102) family.</text>
</comment>
<evidence type="ECO:0000313" key="10">
    <source>
        <dbReference type="EMBL" id="VDS03228.1"/>
    </source>
</evidence>
<feature type="transmembrane region" description="Helical" evidence="9">
    <location>
        <begin position="370"/>
        <end position="390"/>
    </location>
</feature>
<dbReference type="AlphaFoldDB" id="A0A447I6V1"/>
<sequence>MTNPAIRYGLPALIALALGWGFLTLDAQGPQGRPLALSLVLGAAFGAVLQRSRFCFYCNFRDLIEKREAGGVIAIFVALAVGAIGYTTIFGAWLPSPALERLPPTAHIGPVSITLVIAAFAFGIGMAISGSCLSAHFYRLAEGSVISPFAIIGALVGFGIGFLTWNPLFLAMTSNAFIFWLPHHLGYAGGLSATLLAVAALAALAIWWSRPRAGEARAPLTLREAMSLLFLRRWPPVVAGTLVGIIATLAYFRVAPLGVTAELGSIARTAGTNWAILPSSLFGLDGLRGCATVVKEALLSNNGLFVIGLIAASWITSLLAGQFKPRRLTGTDVARGLVGGLLLGWGAMTALGCTVGVLLSGIHAGSLSGWVFLAAMSLGILISLWAASLFKRTVRLAS</sequence>
<feature type="transmembrane region" description="Helical" evidence="9">
    <location>
        <begin position="145"/>
        <end position="165"/>
    </location>
</feature>
<dbReference type="GO" id="GO:0005886">
    <property type="term" value="C:plasma membrane"/>
    <property type="evidence" value="ECO:0007669"/>
    <property type="project" value="UniProtKB-SubCell"/>
</dbReference>
<reference evidence="10 11" key="1">
    <citation type="submission" date="2018-12" db="EMBL/GenBank/DDBJ databases">
        <authorList>
            <person name="Criscuolo A."/>
        </authorList>
    </citation>
    <scope>NUCLEOTIDE SEQUENCE [LARGE SCALE GENOMIC DNA]</scope>
    <source>
        <strain evidence="10">ACIP1116281</strain>
    </source>
</reference>
<evidence type="ECO:0000256" key="8">
    <source>
        <dbReference type="ARBA" id="ARBA00035655"/>
    </source>
</evidence>
<feature type="transmembrane region" description="Helical" evidence="9">
    <location>
        <begin position="113"/>
        <end position="133"/>
    </location>
</feature>
<evidence type="ECO:0000313" key="11">
    <source>
        <dbReference type="Proteomes" id="UP000268844"/>
    </source>
</evidence>
<feature type="transmembrane region" description="Helical" evidence="9">
    <location>
        <begin position="342"/>
        <end position="364"/>
    </location>
</feature>
<evidence type="ECO:0000256" key="7">
    <source>
        <dbReference type="ARBA" id="ARBA00023136"/>
    </source>
</evidence>
<gene>
    <name evidence="10" type="ORF">DEVEQU_00349</name>
</gene>
<organism evidence="10 11">
    <name type="scientific">Devosia equisanguinis</name>
    <dbReference type="NCBI Taxonomy" id="2490941"/>
    <lineage>
        <taxon>Bacteria</taxon>
        <taxon>Pseudomonadati</taxon>
        <taxon>Pseudomonadota</taxon>
        <taxon>Alphaproteobacteria</taxon>
        <taxon>Hyphomicrobiales</taxon>
        <taxon>Devosiaceae</taxon>
        <taxon>Devosia</taxon>
    </lineage>
</organism>
<feature type="transmembrane region" description="Helical" evidence="9">
    <location>
        <begin position="72"/>
        <end position="93"/>
    </location>
</feature>
<dbReference type="PANTHER" id="PTHR30574:SF1">
    <property type="entry name" value="SULPHUR TRANSPORT DOMAIN-CONTAINING PROTEIN"/>
    <property type="match status" value="1"/>
</dbReference>
<keyword evidence="5 9" id="KW-0812">Transmembrane</keyword>
<dbReference type="OrthoDB" id="9794165at2"/>
<evidence type="ECO:0000256" key="2">
    <source>
        <dbReference type="ARBA" id="ARBA00022448"/>
    </source>
</evidence>
<dbReference type="PANTHER" id="PTHR30574">
    <property type="entry name" value="INNER MEMBRANE PROTEIN YEDE"/>
    <property type="match status" value="1"/>
</dbReference>